<dbReference type="Proteomes" id="UP001432059">
    <property type="component" value="Chromosome"/>
</dbReference>
<dbReference type="KEGG" id="bpor:BPO_0211"/>
<dbReference type="PANTHER" id="PTHR43546:SF3">
    <property type="entry name" value="UPF0173 METAL-DEPENDENT HYDROLASE MJ1163"/>
    <property type="match status" value="1"/>
</dbReference>
<dbReference type="PANTHER" id="PTHR43546">
    <property type="entry name" value="UPF0173 METAL-DEPENDENT HYDROLASE MJ1163-RELATED"/>
    <property type="match status" value="1"/>
</dbReference>
<dbReference type="AlphaFoldDB" id="A0AAU0EZ56"/>
<name>A0AAU0EZ56_9FLAO</name>
<dbReference type="InterPro" id="IPR050114">
    <property type="entry name" value="UPF0173_UPF0282_UlaG_hydrolase"/>
</dbReference>
<keyword evidence="3" id="KW-1185">Reference proteome</keyword>
<dbReference type="Pfam" id="PF13483">
    <property type="entry name" value="Lactamase_B_3"/>
    <property type="match status" value="1"/>
</dbReference>
<evidence type="ECO:0000313" key="2">
    <source>
        <dbReference type="EMBL" id="WOC50858.1"/>
    </source>
</evidence>
<dbReference type="InterPro" id="IPR036866">
    <property type="entry name" value="RibonucZ/Hydroxyglut_hydro"/>
</dbReference>
<sequence length="226" mass="24842">MTIQFLGQNCFLFTYQGKTILTDPFYNFQKEQSGLDISKNNIDFVLITHAHGDHTADVKEVLEHYPNATVIAQPEVCGYFGQPNAIDLNIGGSTSVGDLKITMLPAAHTSSFPDGSYGGVASGYMLNYEGKNIYFSGDTGVIADMELFPELFGRIDLAILPIGGHYTMCSKSAAFAASKLLRVEKVMACHFDTFPPISINHEEALQHFAERNVDLVLPSLGEQFEF</sequence>
<accession>A0AAU0EZ56</accession>
<dbReference type="NCBIfam" id="NF001911">
    <property type="entry name" value="PRK00685.1"/>
    <property type="match status" value="1"/>
</dbReference>
<dbReference type="Gene3D" id="3.60.15.10">
    <property type="entry name" value="Ribonuclease Z/Hydroxyacylglutathione hydrolase-like"/>
    <property type="match status" value="1"/>
</dbReference>
<gene>
    <name evidence="2" type="ORF">BPO_0211</name>
</gene>
<evidence type="ECO:0000259" key="1">
    <source>
        <dbReference type="SMART" id="SM00849"/>
    </source>
</evidence>
<dbReference type="EMBL" id="CP136426">
    <property type="protein sequence ID" value="WOC50858.1"/>
    <property type="molecule type" value="Genomic_DNA"/>
</dbReference>
<dbReference type="RefSeq" id="WP_327984562.1">
    <property type="nucleotide sequence ID" value="NZ_CP136426.1"/>
</dbReference>
<dbReference type="SMART" id="SM00849">
    <property type="entry name" value="Lactamase_B"/>
    <property type="match status" value="1"/>
</dbReference>
<reference evidence="2" key="1">
    <citation type="submission" date="2023-10" db="EMBL/GenBank/DDBJ databases">
        <title>Characterization and whole genome sequencing of a novel strain of Bergeyella porcorum QD2021 isolated from pig.</title>
        <authorList>
            <person name="Liu G."/>
            <person name="Chen C."/>
            <person name="Han X."/>
        </authorList>
    </citation>
    <scope>NUCLEOTIDE SEQUENCE</scope>
    <source>
        <strain evidence="2">QD2021</strain>
    </source>
</reference>
<proteinExistence type="predicted"/>
<protein>
    <submittedName>
        <fullName evidence="2">MBL fold metallo-hydrolase</fullName>
    </submittedName>
</protein>
<dbReference type="InterPro" id="IPR001279">
    <property type="entry name" value="Metallo-B-lactamas"/>
</dbReference>
<organism evidence="2 3">
    <name type="scientific">Bergeyella porcorum</name>
    <dbReference type="NCBI Taxonomy" id="1735111"/>
    <lineage>
        <taxon>Bacteria</taxon>
        <taxon>Pseudomonadati</taxon>
        <taxon>Bacteroidota</taxon>
        <taxon>Flavobacteriia</taxon>
        <taxon>Flavobacteriales</taxon>
        <taxon>Weeksellaceae</taxon>
        <taxon>Bergeyella</taxon>
    </lineage>
</organism>
<evidence type="ECO:0000313" key="3">
    <source>
        <dbReference type="Proteomes" id="UP001432059"/>
    </source>
</evidence>
<dbReference type="SUPFAM" id="SSF56281">
    <property type="entry name" value="Metallo-hydrolase/oxidoreductase"/>
    <property type="match status" value="1"/>
</dbReference>
<feature type="domain" description="Metallo-beta-lactamase" evidence="1">
    <location>
        <begin position="7"/>
        <end position="190"/>
    </location>
</feature>